<evidence type="ECO:0000313" key="5">
    <source>
        <dbReference type="Proteomes" id="UP001239994"/>
    </source>
</evidence>
<dbReference type="InterPro" id="IPR050111">
    <property type="entry name" value="C-type_lectin/snaclec_domain"/>
</dbReference>
<proteinExistence type="predicted"/>
<gene>
    <name evidence="4" type="ORF">P4O66_010531</name>
</gene>
<evidence type="ECO:0000259" key="3">
    <source>
        <dbReference type="PROSITE" id="PS50041"/>
    </source>
</evidence>
<evidence type="ECO:0000256" key="2">
    <source>
        <dbReference type="SAM" id="Phobius"/>
    </source>
</evidence>
<keyword evidence="2" id="KW-1133">Transmembrane helix</keyword>
<dbReference type="Gene3D" id="3.10.100.10">
    <property type="entry name" value="Mannose-Binding Protein A, subunit A"/>
    <property type="match status" value="1"/>
</dbReference>
<dbReference type="AlphaFoldDB" id="A0AAD8ZCD1"/>
<dbReference type="InterPro" id="IPR016186">
    <property type="entry name" value="C-type_lectin-like/link_sf"/>
</dbReference>
<reference evidence="4" key="1">
    <citation type="submission" date="2023-03" db="EMBL/GenBank/DDBJ databases">
        <title>Electrophorus voltai genome.</title>
        <authorList>
            <person name="Bian C."/>
        </authorList>
    </citation>
    <scope>NUCLEOTIDE SEQUENCE</scope>
    <source>
        <strain evidence="4">CB-2022</strain>
        <tissue evidence="4">Muscle</tissue>
    </source>
</reference>
<dbReference type="GO" id="GO:0030246">
    <property type="term" value="F:carbohydrate binding"/>
    <property type="evidence" value="ECO:0007669"/>
    <property type="project" value="UniProtKB-KW"/>
</dbReference>
<dbReference type="InterPro" id="IPR033989">
    <property type="entry name" value="CD209-like_CTLD"/>
</dbReference>
<dbReference type="InterPro" id="IPR001304">
    <property type="entry name" value="C-type_lectin-like"/>
</dbReference>
<keyword evidence="2" id="KW-0812">Transmembrane</keyword>
<comment type="caution">
    <text evidence="4">The sequence shown here is derived from an EMBL/GenBank/DDBJ whole genome shotgun (WGS) entry which is preliminary data.</text>
</comment>
<dbReference type="CDD" id="cd03590">
    <property type="entry name" value="CLECT_DC-SIGN_like"/>
    <property type="match status" value="1"/>
</dbReference>
<dbReference type="InterPro" id="IPR016187">
    <property type="entry name" value="CTDL_fold"/>
</dbReference>
<dbReference type="PROSITE" id="PS50041">
    <property type="entry name" value="C_TYPE_LECTIN_2"/>
    <property type="match status" value="1"/>
</dbReference>
<dbReference type="SUPFAM" id="SSF56436">
    <property type="entry name" value="C-type lectin-like"/>
    <property type="match status" value="1"/>
</dbReference>
<dbReference type="Proteomes" id="UP001239994">
    <property type="component" value="Unassembled WGS sequence"/>
</dbReference>
<keyword evidence="1" id="KW-0430">Lectin</keyword>
<keyword evidence="2" id="KW-0472">Membrane</keyword>
<feature type="domain" description="C-type lectin" evidence="3">
    <location>
        <begin position="138"/>
        <end position="262"/>
    </location>
</feature>
<dbReference type="PANTHER" id="PTHR22803">
    <property type="entry name" value="MANNOSE, PHOSPHOLIPASE, LECTIN RECEPTOR RELATED"/>
    <property type="match status" value="1"/>
</dbReference>
<evidence type="ECO:0000313" key="4">
    <source>
        <dbReference type="EMBL" id="KAK1795356.1"/>
    </source>
</evidence>
<accession>A0AAD8ZCD1</accession>
<dbReference type="EMBL" id="JAROKS010000016">
    <property type="protein sequence ID" value="KAK1795356.1"/>
    <property type="molecule type" value="Genomic_DNA"/>
</dbReference>
<keyword evidence="5" id="KW-1185">Reference proteome</keyword>
<organism evidence="4 5">
    <name type="scientific">Electrophorus voltai</name>
    <dbReference type="NCBI Taxonomy" id="2609070"/>
    <lineage>
        <taxon>Eukaryota</taxon>
        <taxon>Metazoa</taxon>
        <taxon>Chordata</taxon>
        <taxon>Craniata</taxon>
        <taxon>Vertebrata</taxon>
        <taxon>Euteleostomi</taxon>
        <taxon>Actinopterygii</taxon>
        <taxon>Neopterygii</taxon>
        <taxon>Teleostei</taxon>
        <taxon>Ostariophysi</taxon>
        <taxon>Gymnotiformes</taxon>
        <taxon>Gymnotoidei</taxon>
        <taxon>Gymnotidae</taxon>
        <taxon>Electrophorus</taxon>
    </lineage>
</organism>
<name>A0AAD8ZCD1_9TELE</name>
<dbReference type="SMART" id="SM00034">
    <property type="entry name" value="CLECT"/>
    <property type="match status" value="1"/>
</dbReference>
<evidence type="ECO:0000256" key="1">
    <source>
        <dbReference type="ARBA" id="ARBA00022734"/>
    </source>
</evidence>
<dbReference type="Pfam" id="PF00059">
    <property type="entry name" value="Lectin_C"/>
    <property type="match status" value="1"/>
</dbReference>
<feature type="transmembrane region" description="Helical" evidence="2">
    <location>
        <begin position="55"/>
        <end position="77"/>
    </location>
</feature>
<sequence length="269" mass="30165">MADTENYNTLQEFTEDASGRGNKPILYTSQGSQVTLNSYIPGGVMKGMECLKGQISVFIFIALLASVCVNIVLGVLLTNSQSRGSSSPCSVEVSTVSLKLSSVQERYSRLCSDYTALGKSCSRPVRKCQPCPEGWTHLEGKCYYYSDNKLNWEHSKENCASMGSYLAILHTHEQHDALANLARSFGGYDYHYWIGLSDTEVEGVWKWVDNTLVNKTYWNEWEKEPNNHQSGGEHGEDCAVLESHSKSWFDVPCDFLYKRICETDAISTD</sequence>
<protein>
    <recommendedName>
        <fullName evidence="3">C-type lectin domain-containing protein</fullName>
    </recommendedName>
</protein>